<organism evidence="2 3">
    <name type="scientific">Geodermatophilus obscurus (strain ATCC 25078 / DSM 43160 / JCM 3152 / CCUG 61914 / KCC A-0152 / KCTC 9177 / NBRC 13315 / NRRL B-3577 / G-20)</name>
    <dbReference type="NCBI Taxonomy" id="526225"/>
    <lineage>
        <taxon>Bacteria</taxon>
        <taxon>Bacillati</taxon>
        <taxon>Actinomycetota</taxon>
        <taxon>Actinomycetes</taxon>
        <taxon>Geodermatophilales</taxon>
        <taxon>Geodermatophilaceae</taxon>
        <taxon>Geodermatophilus</taxon>
    </lineage>
</organism>
<keyword evidence="3" id="KW-1185">Reference proteome</keyword>
<keyword evidence="1" id="KW-0812">Transmembrane</keyword>
<dbReference type="Proteomes" id="UP000001382">
    <property type="component" value="Chromosome"/>
</dbReference>
<keyword evidence="1" id="KW-0472">Membrane</keyword>
<sequence length="34" mass="3606">MIERLKDAAATTVLWTGIAVFVGGLGYVACQHLT</sequence>
<reference evidence="2 3" key="1">
    <citation type="journal article" date="2010" name="Stand. Genomic Sci.">
        <title>Complete genome sequence of Geodermatophilus obscurus type strain (G-20).</title>
        <authorList>
            <person name="Ivanova N."/>
            <person name="Sikorski J."/>
            <person name="Jando M."/>
            <person name="Munk C."/>
            <person name="Lapidus A."/>
            <person name="Glavina Del Rio T."/>
            <person name="Copeland A."/>
            <person name="Tice H."/>
            <person name="Cheng J.-F."/>
            <person name="Lucas S."/>
            <person name="Chen F."/>
            <person name="Nolan M."/>
            <person name="Bruce D."/>
            <person name="Goodwin L."/>
            <person name="Pitluck S."/>
            <person name="Mavromatis K."/>
            <person name="Mikhailova N."/>
            <person name="Pati A."/>
            <person name="Chen A."/>
            <person name="Palaniappan K."/>
            <person name="Land M."/>
            <person name="Hauser L."/>
            <person name="Chang Y.-J."/>
            <person name="Jeffries C.D."/>
            <person name="Meincke L."/>
            <person name="Brettin T."/>
            <person name="Detter J.C."/>
            <person name="Detter J.C."/>
            <person name="Rohde M."/>
            <person name="Goeker M."/>
            <person name="Bristow J."/>
            <person name="Eisen J.A."/>
            <person name="Markowitz V."/>
            <person name="Hugenholtz P."/>
            <person name="Kyrpides N.C."/>
            <person name="Klenk H.-P."/>
        </authorList>
    </citation>
    <scope>NUCLEOTIDE SEQUENCE [LARGE SCALE GENOMIC DNA]</scope>
    <source>
        <strain evidence="3">ATCC 25078 / DSM 43160 / JCM 3152 / KCC A-0152 / KCTC 9177 / NBRC 13315 / NRRL B-3577 / G-20</strain>
    </source>
</reference>
<evidence type="ECO:0000313" key="2">
    <source>
        <dbReference type="EMBL" id="ADB73504.1"/>
    </source>
</evidence>
<dbReference type="EMBL" id="CP001867">
    <property type="protein sequence ID" value="ADB73504.1"/>
    <property type="molecule type" value="Genomic_DNA"/>
</dbReference>
<proteinExistence type="predicted"/>
<evidence type="ECO:0000256" key="1">
    <source>
        <dbReference type="SAM" id="Phobius"/>
    </source>
</evidence>
<dbReference type="HOGENOM" id="CLU_3373959_0_0_11"/>
<gene>
    <name evidence="2" type="ordered locus">Gobs_0734</name>
</gene>
<keyword evidence="1" id="KW-1133">Transmembrane helix</keyword>
<reference evidence="3" key="2">
    <citation type="submission" date="2010-01" db="EMBL/GenBank/DDBJ databases">
        <title>The complete genome of Geodermatophilus obscurus DSM 43160.</title>
        <authorList>
            <consortium name="US DOE Joint Genome Institute (JGI-PGF)"/>
            <person name="Lucas S."/>
            <person name="Copeland A."/>
            <person name="Lapidus A."/>
            <person name="Glavina del Rio T."/>
            <person name="Dalin E."/>
            <person name="Tice H."/>
            <person name="Bruce D."/>
            <person name="Goodwin L."/>
            <person name="Pitluck S."/>
            <person name="Kyrpides N."/>
            <person name="Mavromatis K."/>
            <person name="Ivanova N."/>
            <person name="Munk A.C."/>
            <person name="Brettin T."/>
            <person name="Detter J.C."/>
            <person name="Han C."/>
            <person name="Larimer F."/>
            <person name="Land M."/>
            <person name="Hauser L."/>
            <person name="Markowitz V."/>
            <person name="Cheng J.-F."/>
            <person name="Hugenholtz P."/>
            <person name="Woyke T."/>
            <person name="Wu D."/>
            <person name="Jando M."/>
            <person name="Schneider S."/>
            <person name="Klenk H.-P."/>
            <person name="Eisen J.A."/>
        </authorList>
    </citation>
    <scope>NUCLEOTIDE SEQUENCE [LARGE SCALE GENOMIC DNA]</scope>
    <source>
        <strain evidence="3">ATCC 25078 / DSM 43160 / JCM 3152 / KCC A-0152 / KCTC 9177 / NBRC 13315 / NRRL B-3577 / G-20</strain>
    </source>
</reference>
<name>D2S882_GEOOG</name>
<accession>D2S882</accession>
<protein>
    <submittedName>
        <fullName evidence="2">Uncharacterized protein</fullName>
    </submittedName>
</protein>
<dbReference type="KEGG" id="gob:Gobs_0734"/>
<dbReference type="AlphaFoldDB" id="D2S882"/>
<evidence type="ECO:0000313" key="3">
    <source>
        <dbReference type="Proteomes" id="UP000001382"/>
    </source>
</evidence>
<feature type="transmembrane region" description="Helical" evidence="1">
    <location>
        <begin position="12"/>
        <end position="30"/>
    </location>
</feature>